<accession>A0ABQ5WU97</accession>
<reference evidence="2" key="1">
    <citation type="journal article" date="2019" name="Int. J. Syst. Evol. Microbiol.">
        <title>The Global Catalogue of Microorganisms (GCM) 10K type strain sequencing project: providing services to taxonomists for standard genome sequencing and annotation.</title>
        <authorList>
            <consortium name="The Broad Institute Genomics Platform"/>
            <consortium name="The Broad Institute Genome Sequencing Center for Infectious Disease"/>
            <person name="Wu L."/>
            <person name="Ma J."/>
        </authorList>
    </citation>
    <scope>NUCLEOTIDE SEQUENCE [LARGE SCALE GENOMIC DNA]</scope>
    <source>
        <strain evidence="2">NBRC 3266</strain>
    </source>
</reference>
<keyword evidence="2" id="KW-1185">Reference proteome</keyword>
<evidence type="ECO:0000313" key="2">
    <source>
        <dbReference type="Proteomes" id="UP001156629"/>
    </source>
</evidence>
<evidence type="ECO:0000313" key="1">
    <source>
        <dbReference type="EMBL" id="GLQ66673.1"/>
    </source>
</evidence>
<dbReference type="Proteomes" id="UP001156629">
    <property type="component" value="Unassembled WGS sequence"/>
</dbReference>
<protein>
    <submittedName>
        <fullName evidence="1">Uncharacterized protein</fullName>
    </submittedName>
</protein>
<organism evidence="1 2">
    <name type="scientific">Gluconobacter kondonii</name>
    <dbReference type="NCBI Taxonomy" id="941463"/>
    <lineage>
        <taxon>Bacteria</taxon>
        <taxon>Pseudomonadati</taxon>
        <taxon>Pseudomonadota</taxon>
        <taxon>Alphaproteobacteria</taxon>
        <taxon>Acetobacterales</taxon>
        <taxon>Acetobacteraceae</taxon>
        <taxon>Gluconobacter</taxon>
    </lineage>
</organism>
<dbReference type="EMBL" id="BSNV01000025">
    <property type="protein sequence ID" value="GLQ66673.1"/>
    <property type="molecule type" value="Genomic_DNA"/>
</dbReference>
<sequence>MSGAKDTLSNCAWYALTYVLFVNVKIIEKSTPIGRGHRNILKEIRKKETKPMIFMTIFVRSEEINGFIPIPLHMLKITPYIKYPSLYPSVSRAG</sequence>
<name>A0ABQ5WU97_9PROT</name>
<gene>
    <name evidence="1" type="ORF">GCM10007870_22580</name>
</gene>
<comment type="caution">
    <text evidence="1">The sequence shown here is derived from an EMBL/GenBank/DDBJ whole genome shotgun (WGS) entry which is preliminary data.</text>
</comment>
<proteinExistence type="predicted"/>